<dbReference type="RefSeq" id="WP_350410275.1">
    <property type="nucleotide sequence ID" value="NZ_JBEOKT010000001.1"/>
</dbReference>
<sequence length="175" mass="20384">MSATSLKKSGTDQFHNYLVQYKDHVREQGSDGYYHVDVVAEAYNQGFSDGEKSGKKDFLDQIVKGRVERFTQKANQIYILTQRVVSFLNDHKYKVHSFHINLSTKCQKVIVSVDNDLLLNDEFVEKSYTKVFEMKRIFTELFEEEYLDMSLMGSNELDLQALEENGFGYYEILNS</sequence>
<reference evidence="1 2" key="1">
    <citation type="submission" date="2024-06" db="EMBL/GenBank/DDBJ databases">
        <title>Pontibacter populi HYL7-15.</title>
        <authorList>
            <person name="Kim M.K."/>
        </authorList>
    </citation>
    <scope>NUCLEOTIDE SEQUENCE [LARGE SCALE GENOMIC DNA]</scope>
    <source>
        <strain evidence="1 2">HYL7-15</strain>
    </source>
</reference>
<organism evidence="1 2">
    <name type="scientific">Pontibacter populi</name>
    <dbReference type="NCBI Taxonomy" id="890055"/>
    <lineage>
        <taxon>Bacteria</taxon>
        <taxon>Pseudomonadati</taxon>
        <taxon>Bacteroidota</taxon>
        <taxon>Cytophagia</taxon>
        <taxon>Cytophagales</taxon>
        <taxon>Hymenobacteraceae</taxon>
        <taxon>Pontibacter</taxon>
    </lineage>
</organism>
<protein>
    <submittedName>
        <fullName evidence="1">Uncharacterized protein</fullName>
    </submittedName>
</protein>
<accession>A0ABV1RP43</accession>
<gene>
    <name evidence="1" type="ORF">ABS362_01225</name>
</gene>
<dbReference type="EMBL" id="JBEOKT010000001">
    <property type="protein sequence ID" value="MER2996144.1"/>
    <property type="molecule type" value="Genomic_DNA"/>
</dbReference>
<dbReference type="Proteomes" id="UP001476807">
    <property type="component" value="Unassembled WGS sequence"/>
</dbReference>
<evidence type="ECO:0000313" key="1">
    <source>
        <dbReference type="EMBL" id="MER2996144.1"/>
    </source>
</evidence>
<proteinExistence type="predicted"/>
<evidence type="ECO:0000313" key="2">
    <source>
        <dbReference type="Proteomes" id="UP001476807"/>
    </source>
</evidence>
<keyword evidence="2" id="KW-1185">Reference proteome</keyword>
<name>A0ABV1RP43_9BACT</name>
<comment type="caution">
    <text evidence="1">The sequence shown here is derived from an EMBL/GenBank/DDBJ whole genome shotgun (WGS) entry which is preliminary data.</text>
</comment>